<dbReference type="EMBL" id="GEGO01003157">
    <property type="protein sequence ID" value="JAR92247.1"/>
    <property type="molecule type" value="Transcribed_RNA"/>
</dbReference>
<reference evidence="2" key="1">
    <citation type="journal article" date="2018" name="PLoS Negl. Trop. Dis.">
        <title>Sialome diversity of ticks revealed by RNAseq of single tick salivary glands.</title>
        <authorList>
            <person name="Perner J."/>
            <person name="Kropackova S."/>
            <person name="Kopacek P."/>
            <person name="Ribeiro J.M."/>
        </authorList>
    </citation>
    <scope>NUCLEOTIDE SEQUENCE</scope>
    <source>
        <strain evidence="2">Siblings of single egg batch collected in Ceske Budejovice</strain>
        <tissue evidence="2">Salivary glands</tissue>
    </source>
</reference>
<proteinExistence type="predicted"/>
<sequence>MRQPELLLLYILRFLVCMRTYPRVTPACKLPLRRVHTCKSRDSFCRRSDLFGAVTSRLSFQTCRQVARRLNQSTPPQKRRLVHLAFVYIWHTGLLWKKQPDVHPTPRFAVAAVDTEPQTSLRRL</sequence>
<accession>A0A147BN96</accession>
<evidence type="ECO:0008006" key="3">
    <source>
        <dbReference type="Google" id="ProtNLM"/>
    </source>
</evidence>
<dbReference type="AlphaFoldDB" id="A0A147BN96"/>
<name>A0A147BN96_IXORI</name>
<feature type="signal peptide" evidence="1">
    <location>
        <begin position="1"/>
        <end position="27"/>
    </location>
</feature>
<protein>
    <recommendedName>
        <fullName evidence="3">Secreted protein</fullName>
    </recommendedName>
</protein>
<feature type="chain" id="PRO_5007542628" description="Secreted protein" evidence="1">
    <location>
        <begin position="28"/>
        <end position="124"/>
    </location>
</feature>
<organism evidence="2">
    <name type="scientific">Ixodes ricinus</name>
    <name type="common">Common tick</name>
    <name type="synonym">Acarus ricinus</name>
    <dbReference type="NCBI Taxonomy" id="34613"/>
    <lineage>
        <taxon>Eukaryota</taxon>
        <taxon>Metazoa</taxon>
        <taxon>Ecdysozoa</taxon>
        <taxon>Arthropoda</taxon>
        <taxon>Chelicerata</taxon>
        <taxon>Arachnida</taxon>
        <taxon>Acari</taxon>
        <taxon>Parasitiformes</taxon>
        <taxon>Ixodida</taxon>
        <taxon>Ixodoidea</taxon>
        <taxon>Ixodidae</taxon>
        <taxon>Ixodinae</taxon>
        <taxon>Ixodes</taxon>
    </lineage>
</organism>
<evidence type="ECO:0000256" key="1">
    <source>
        <dbReference type="SAM" id="SignalP"/>
    </source>
</evidence>
<evidence type="ECO:0000313" key="2">
    <source>
        <dbReference type="EMBL" id="JAR92247.1"/>
    </source>
</evidence>
<keyword evidence="1" id="KW-0732">Signal</keyword>